<organism evidence="1 2">
    <name type="scientific">Phyllostomus discolor</name>
    <name type="common">pale spear-nosed bat</name>
    <dbReference type="NCBI Taxonomy" id="89673"/>
    <lineage>
        <taxon>Eukaryota</taxon>
        <taxon>Metazoa</taxon>
        <taxon>Chordata</taxon>
        <taxon>Craniata</taxon>
        <taxon>Vertebrata</taxon>
        <taxon>Euteleostomi</taxon>
        <taxon>Mammalia</taxon>
        <taxon>Eutheria</taxon>
        <taxon>Laurasiatheria</taxon>
        <taxon>Chiroptera</taxon>
        <taxon>Yangochiroptera</taxon>
        <taxon>Phyllostomidae</taxon>
        <taxon>Phyllostominae</taxon>
        <taxon>Phyllostomus</taxon>
    </lineage>
</organism>
<accession>A0A834AMZ1</accession>
<name>A0A834AMZ1_9CHIR</name>
<gene>
    <name evidence="1" type="ORF">HJG60_010429</name>
</gene>
<evidence type="ECO:0000313" key="1">
    <source>
        <dbReference type="EMBL" id="KAF6114428.1"/>
    </source>
</evidence>
<reference evidence="1 2" key="1">
    <citation type="journal article" date="2020" name="Nature">
        <title>Six reference-quality genomes reveal evolution of bat adaptations.</title>
        <authorList>
            <person name="Jebb D."/>
            <person name="Huang Z."/>
            <person name="Pippel M."/>
            <person name="Hughes G.M."/>
            <person name="Lavrichenko K."/>
            <person name="Devanna P."/>
            <person name="Winkler S."/>
            <person name="Jermiin L.S."/>
            <person name="Skirmuntt E.C."/>
            <person name="Katzourakis A."/>
            <person name="Burkitt-Gray L."/>
            <person name="Ray D.A."/>
            <person name="Sullivan K.A.M."/>
            <person name="Roscito J.G."/>
            <person name="Kirilenko B.M."/>
            <person name="Davalos L.M."/>
            <person name="Corthals A.P."/>
            <person name="Power M.L."/>
            <person name="Jones G."/>
            <person name="Ransome R.D."/>
            <person name="Dechmann D.K.N."/>
            <person name="Locatelli A.G."/>
            <person name="Puechmaille S.J."/>
            <person name="Fedrigo O."/>
            <person name="Jarvis E.D."/>
            <person name="Hiller M."/>
            <person name="Vernes S.C."/>
            <person name="Myers E.W."/>
            <person name="Teeling E.C."/>
        </authorList>
    </citation>
    <scope>NUCLEOTIDE SEQUENCE [LARGE SCALE GENOMIC DNA]</scope>
    <source>
        <strain evidence="1">Bat1K_MPI-CBG_1</strain>
    </source>
</reference>
<dbReference type="AlphaFoldDB" id="A0A834AMZ1"/>
<dbReference type="Proteomes" id="UP000664940">
    <property type="component" value="Unassembled WGS sequence"/>
</dbReference>
<comment type="caution">
    <text evidence="1">The sequence shown here is derived from an EMBL/GenBank/DDBJ whole genome shotgun (WGS) entry which is preliminary data.</text>
</comment>
<sequence>MGLLLHNLGSDFCLISENSSVPWVLGKPPSVGIFLSHKDFTLVIFPFSFSMTSVRLTLALERGERKENAGGFAGVPDARLLALSEAVASWEVHGACPCSLGLGGQPGQRGLCCPSQCRPSHPGPVPVWPGPRGVAGGSCFPT</sequence>
<protein>
    <submittedName>
        <fullName evidence="1">Uncharacterized protein</fullName>
    </submittedName>
</protein>
<proteinExistence type="predicted"/>
<evidence type="ECO:0000313" key="2">
    <source>
        <dbReference type="Proteomes" id="UP000664940"/>
    </source>
</evidence>
<dbReference type="EMBL" id="JABVXQ010000004">
    <property type="protein sequence ID" value="KAF6114428.1"/>
    <property type="molecule type" value="Genomic_DNA"/>
</dbReference>